<evidence type="ECO:0000313" key="1">
    <source>
        <dbReference type="EMBL" id="QEC78679.1"/>
    </source>
</evidence>
<dbReference type="KEGG" id="mgk:FSB76_23025"/>
<protein>
    <submittedName>
        <fullName evidence="1">Uncharacterized protein</fullName>
    </submittedName>
</protein>
<dbReference type="EMBL" id="CP042437">
    <property type="protein sequence ID" value="QEC78679.1"/>
    <property type="molecule type" value="Genomic_DNA"/>
</dbReference>
<proteinExistence type="predicted"/>
<dbReference type="RefSeq" id="WP_147057547.1">
    <property type="nucleotide sequence ID" value="NZ_CP042437.1"/>
</dbReference>
<evidence type="ECO:0000313" key="2">
    <source>
        <dbReference type="Proteomes" id="UP000321362"/>
    </source>
</evidence>
<dbReference type="OrthoDB" id="799018at2"/>
<accession>A0A5B8W553</accession>
<reference evidence="1 2" key="1">
    <citation type="journal article" date="2013" name="J. Microbiol.">
        <title>Mucilaginibacter ginsenosidivorax sp. nov., with ginsenoside converting activity isolated from sediment.</title>
        <authorList>
            <person name="Kim J.K."/>
            <person name="Choi T.E."/>
            <person name="Liu Q.M."/>
            <person name="Park H.Y."/>
            <person name="Yi T.H."/>
            <person name="Yoon M.H."/>
            <person name="Kim S.C."/>
            <person name="Im W.T."/>
        </authorList>
    </citation>
    <scope>NUCLEOTIDE SEQUENCE [LARGE SCALE GENOMIC DNA]</scope>
    <source>
        <strain evidence="1 2">KHI28</strain>
    </source>
</reference>
<gene>
    <name evidence="1" type="ORF">FSB76_23025</name>
</gene>
<name>A0A5B8W553_9SPHI</name>
<dbReference type="AlphaFoldDB" id="A0A5B8W553"/>
<keyword evidence="2" id="KW-1185">Reference proteome</keyword>
<sequence>MAAKSAEAQARDFLYELTNCASEYGFAKDELWNVNIAADKQKAAIEKKYYPVISALLAPDVLATVPGLVATRLNTVIAGAEQGVLKAGPKAKPQYLVVYVATRKI</sequence>
<organism evidence="1 2">
    <name type="scientific">Mucilaginibacter ginsenosidivorax</name>
    <dbReference type="NCBI Taxonomy" id="862126"/>
    <lineage>
        <taxon>Bacteria</taxon>
        <taxon>Pseudomonadati</taxon>
        <taxon>Bacteroidota</taxon>
        <taxon>Sphingobacteriia</taxon>
        <taxon>Sphingobacteriales</taxon>
        <taxon>Sphingobacteriaceae</taxon>
        <taxon>Mucilaginibacter</taxon>
    </lineage>
</organism>
<dbReference type="Proteomes" id="UP000321362">
    <property type="component" value="Chromosome"/>
</dbReference>